<dbReference type="Pfam" id="PF04519">
    <property type="entry name" value="Bactofilin"/>
    <property type="match status" value="1"/>
</dbReference>
<keyword evidence="3" id="KW-0132">Cell division</keyword>
<evidence type="ECO:0000256" key="1">
    <source>
        <dbReference type="ARBA" id="ARBA00044755"/>
    </source>
</evidence>
<comment type="caution">
    <text evidence="3">The sequence shown here is derived from an EMBL/GenBank/DDBJ whole genome shotgun (WGS) entry which is preliminary data.</text>
</comment>
<keyword evidence="4" id="KW-1185">Reference proteome</keyword>
<accession>A0A167AHK7</accession>
<dbReference type="PANTHER" id="PTHR35024">
    <property type="entry name" value="HYPOTHETICAL CYTOSOLIC PROTEIN"/>
    <property type="match status" value="1"/>
</dbReference>
<dbReference type="RefSeq" id="WP_068661375.1">
    <property type="nucleotide sequence ID" value="NZ_CP017770.1"/>
</dbReference>
<evidence type="ECO:0000313" key="3">
    <source>
        <dbReference type="EMBL" id="OAB71030.1"/>
    </source>
</evidence>
<dbReference type="KEGG" id="pcx:LPB68_08780"/>
<comment type="similarity">
    <text evidence="1">Belongs to the bactofilin family.</text>
</comment>
<name>A0A167AHK7_9BACL</name>
<feature type="region of interest" description="Disordered" evidence="2">
    <location>
        <begin position="108"/>
        <end position="136"/>
    </location>
</feature>
<dbReference type="AlphaFoldDB" id="A0A167AHK7"/>
<keyword evidence="3" id="KW-0131">Cell cycle</keyword>
<sequence>MTRSRRNNKQNKTMDTLIGQGSEMTGKLHCESNLRIEGKFNGEIESQGEVVVGENAVARSNIQAKEVIIAGKVYGDIAAAGRLTITPTGHMFGDVSATSLIIMEGGSLSGTSTMNSTTESETSKDIDSRFLQSEVS</sequence>
<proteinExistence type="inferred from homology"/>
<dbReference type="Proteomes" id="UP000077134">
    <property type="component" value="Unassembled WGS sequence"/>
</dbReference>
<gene>
    <name evidence="3" type="ORF">PNBC_20930</name>
</gene>
<reference evidence="3 4" key="1">
    <citation type="submission" date="2016-02" db="EMBL/GenBank/DDBJ databases">
        <title>Paenibacillus sp. LPB0068, isolated from Crassostrea gigas.</title>
        <authorList>
            <person name="Shin S.-K."/>
            <person name="Yi H."/>
        </authorList>
    </citation>
    <scope>NUCLEOTIDE SEQUENCE [LARGE SCALE GENOMIC DNA]</scope>
    <source>
        <strain evidence="3 4">LPB0068</strain>
    </source>
</reference>
<dbReference type="GO" id="GO:0051301">
    <property type="term" value="P:cell division"/>
    <property type="evidence" value="ECO:0007669"/>
    <property type="project" value="UniProtKB-KW"/>
</dbReference>
<dbReference type="EMBL" id="LSFN01000044">
    <property type="protein sequence ID" value="OAB71030.1"/>
    <property type="molecule type" value="Genomic_DNA"/>
</dbReference>
<dbReference type="OrthoDB" id="9789407at2"/>
<dbReference type="InterPro" id="IPR007607">
    <property type="entry name" value="BacA/B"/>
</dbReference>
<dbReference type="STRING" id="1763538.LPB68_08780"/>
<protein>
    <submittedName>
        <fullName evidence="3">Cell division protein</fullName>
    </submittedName>
</protein>
<dbReference type="PANTHER" id="PTHR35024:SF4">
    <property type="entry name" value="POLYMER-FORMING CYTOSKELETAL PROTEIN"/>
    <property type="match status" value="1"/>
</dbReference>
<evidence type="ECO:0000256" key="2">
    <source>
        <dbReference type="SAM" id="MobiDB-lite"/>
    </source>
</evidence>
<evidence type="ECO:0000313" key="4">
    <source>
        <dbReference type="Proteomes" id="UP000077134"/>
    </source>
</evidence>
<organism evidence="3 4">
    <name type="scientific">Paenibacillus crassostreae</name>
    <dbReference type="NCBI Taxonomy" id="1763538"/>
    <lineage>
        <taxon>Bacteria</taxon>
        <taxon>Bacillati</taxon>
        <taxon>Bacillota</taxon>
        <taxon>Bacilli</taxon>
        <taxon>Bacillales</taxon>
        <taxon>Paenibacillaceae</taxon>
        <taxon>Paenibacillus</taxon>
    </lineage>
</organism>
<feature type="compositionally biased region" description="Low complexity" evidence="2">
    <location>
        <begin position="109"/>
        <end position="120"/>
    </location>
</feature>